<evidence type="ECO:0000256" key="1">
    <source>
        <dbReference type="ARBA" id="ARBA00001231"/>
    </source>
</evidence>
<evidence type="ECO:0000256" key="5">
    <source>
        <dbReference type="ARBA" id="ARBA00023180"/>
    </source>
</evidence>
<evidence type="ECO:0000256" key="7">
    <source>
        <dbReference type="PIRNR" id="PIRNR001093"/>
    </source>
</evidence>
<dbReference type="PANTHER" id="PTHR22600:SF58">
    <property type="entry name" value="BETA-HEXOSAMINIDASE"/>
    <property type="match status" value="1"/>
</dbReference>
<evidence type="ECO:0000256" key="6">
    <source>
        <dbReference type="ARBA" id="ARBA00023295"/>
    </source>
</evidence>
<evidence type="ECO:0000313" key="13">
    <source>
        <dbReference type="Proteomes" id="UP000696280"/>
    </source>
</evidence>
<name>A0A9N9PUU2_9HELO</name>
<feature type="domain" description="Glycoside hydrolase family 20 catalytic" evidence="10">
    <location>
        <begin position="210"/>
        <end position="549"/>
    </location>
</feature>
<dbReference type="InterPro" id="IPR015883">
    <property type="entry name" value="Glyco_hydro_20_cat"/>
</dbReference>
<dbReference type="Proteomes" id="UP000696280">
    <property type="component" value="Unassembled WGS sequence"/>
</dbReference>
<dbReference type="InterPro" id="IPR029018">
    <property type="entry name" value="Hex-like_dom2"/>
</dbReference>
<feature type="active site" description="Proton donor" evidence="8">
    <location>
        <position position="371"/>
    </location>
</feature>
<evidence type="ECO:0000256" key="4">
    <source>
        <dbReference type="ARBA" id="ARBA00022801"/>
    </source>
</evidence>
<comment type="catalytic activity">
    <reaction evidence="1 7">
        <text>Hydrolysis of terminal non-reducing N-acetyl-D-hexosamine residues in N-acetyl-beta-D-hexosaminides.</text>
        <dbReference type="EC" id="3.2.1.52"/>
    </reaction>
</comment>
<feature type="signal peptide" evidence="9">
    <location>
        <begin position="1"/>
        <end position="17"/>
    </location>
</feature>
<dbReference type="PIRSF" id="PIRSF001093">
    <property type="entry name" value="B-hxosamndse_ab_euk"/>
    <property type="match status" value="1"/>
</dbReference>
<evidence type="ECO:0000256" key="2">
    <source>
        <dbReference type="ARBA" id="ARBA00006285"/>
    </source>
</evidence>
<evidence type="ECO:0000256" key="8">
    <source>
        <dbReference type="PIRSR" id="PIRSR001093-1"/>
    </source>
</evidence>
<dbReference type="Gene3D" id="3.30.379.10">
    <property type="entry name" value="Chitobiase/beta-hexosaminidase domain 2-like"/>
    <property type="match status" value="1"/>
</dbReference>
<dbReference type="FunFam" id="3.20.20.80:FF:000063">
    <property type="entry name" value="Beta-hexosaminidase"/>
    <property type="match status" value="1"/>
</dbReference>
<dbReference type="GO" id="GO:0005975">
    <property type="term" value="P:carbohydrate metabolic process"/>
    <property type="evidence" value="ECO:0007669"/>
    <property type="project" value="InterPro"/>
</dbReference>
<dbReference type="GO" id="GO:0016231">
    <property type="term" value="F:beta-N-acetylglucosaminidase activity"/>
    <property type="evidence" value="ECO:0007669"/>
    <property type="project" value="TreeGrafter"/>
</dbReference>
<dbReference type="EC" id="3.2.1.52" evidence="7"/>
<dbReference type="Pfam" id="PF00728">
    <property type="entry name" value="Glyco_hydro_20"/>
    <property type="match status" value="1"/>
</dbReference>
<gene>
    <name evidence="12" type="ORF">HYFRA_00013430</name>
</gene>
<keyword evidence="3 9" id="KW-0732">Signal</keyword>
<comment type="similarity">
    <text evidence="2 7">Belongs to the glycosyl hydrolase 20 family.</text>
</comment>
<dbReference type="EMBL" id="CAJVRL010000100">
    <property type="protein sequence ID" value="CAG8960606.1"/>
    <property type="molecule type" value="Genomic_DNA"/>
</dbReference>
<keyword evidence="4 7" id="KW-0378">Hydrolase</keyword>
<dbReference type="SUPFAM" id="SSF51445">
    <property type="entry name" value="(Trans)glycosidases"/>
    <property type="match status" value="1"/>
</dbReference>
<dbReference type="GO" id="GO:0030203">
    <property type="term" value="P:glycosaminoglycan metabolic process"/>
    <property type="evidence" value="ECO:0007669"/>
    <property type="project" value="TreeGrafter"/>
</dbReference>
<evidence type="ECO:0000256" key="9">
    <source>
        <dbReference type="SAM" id="SignalP"/>
    </source>
</evidence>
<evidence type="ECO:0000259" key="11">
    <source>
        <dbReference type="Pfam" id="PF14845"/>
    </source>
</evidence>
<evidence type="ECO:0000313" key="12">
    <source>
        <dbReference type="EMBL" id="CAG8960606.1"/>
    </source>
</evidence>
<dbReference type="AlphaFoldDB" id="A0A9N9PUU2"/>
<proteinExistence type="inferred from homology"/>
<dbReference type="GO" id="GO:0016020">
    <property type="term" value="C:membrane"/>
    <property type="evidence" value="ECO:0007669"/>
    <property type="project" value="TreeGrafter"/>
</dbReference>
<dbReference type="PRINTS" id="PR00738">
    <property type="entry name" value="GLHYDRLASE20"/>
</dbReference>
<protein>
    <recommendedName>
        <fullName evidence="7">Beta-hexosaminidase</fullName>
        <ecNumber evidence="7">3.2.1.52</ecNumber>
    </recommendedName>
</protein>
<comment type="caution">
    <text evidence="12">The sequence shown here is derived from an EMBL/GenBank/DDBJ whole genome shotgun (WGS) entry which is preliminary data.</text>
</comment>
<dbReference type="InterPro" id="IPR025705">
    <property type="entry name" value="Beta_hexosaminidase_sua/sub"/>
</dbReference>
<accession>A0A9N9PUU2</accession>
<dbReference type="OrthoDB" id="428480at2759"/>
<organism evidence="12 13">
    <name type="scientific">Hymenoscyphus fraxineus</name>
    <dbReference type="NCBI Taxonomy" id="746836"/>
    <lineage>
        <taxon>Eukaryota</taxon>
        <taxon>Fungi</taxon>
        <taxon>Dikarya</taxon>
        <taxon>Ascomycota</taxon>
        <taxon>Pezizomycotina</taxon>
        <taxon>Leotiomycetes</taxon>
        <taxon>Helotiales</taxon>
        <taxon>Helotiaceae</taxon>
        <taxon>Hymenoscyphus</taxon>
    </lineage>
</organism>
<dbReference type="Gene3D" id="3.20.20.80">
    <property type="entry name" value="Glycosidases"/>
    <property type="match status" value="1"/>
</dbReference>
<dbReference type="PANTHER" id="PTHR22600">
    <property type="entry name" value="BETA-HEXOSAMINIDASE"/>
    <property type="match status" value="1"/>
</dbReference>
<evidence type="ECO:0000259" key="10">
    <source>
        <dbReference type="Pfam" id="PF00728"/>
    </source>
</evidence>
<dbReference type="InterPro" id="IPR029019">
    <property type="entry name" value="HEX_eukaryotic_N"/>
</dbReference>
<keyword evidence="13" id="KW-1185">Reference proteome</keyword>
<sequence length="599" mass="66536">MWSLMFALLAFASQVLAIWPAPASLSTGDTALWITPDVKVTYNGGNVWWSPFYENLSSGLTEQFADTQFSAYAAGTEHGFSSRDIVQKGINRAMATLFSQSFVPWKLVPRNKLFDFEPSVESKKYVTSLTITQTGSDNSSNFKPLAGEVDESYNLTLSENGTATITASSAQGVLYGLQTFIQLFYSHSSRENGGIYTNSAPVEISDAPKFKHRGLNMDVARNWFPKEDIMRTIDAISWNKFNRLHIHMTDSQSWPLDIPAFPELSTKGAYAEGLSYTPDDFRDIQTYAIERGVEVIVEFDMPGHTTSIALAFPNLIAAAGATPWDKYCNEPPCGSLKLNEPAVGQFLEKLFDDVLPRVLPYSAYFHTGGDEVNANTYTLDDTVKTNDTSVIGPLIQKLVDRNHEQIRAKGLTPIVWEEMLLQWNLTLGEDVVVQTWQSDENVALVTAKGHKVLAGNYNLWYLDCGKGQWLNFNEGASFAKYYPFPDYCSPTKNWRLVYSYDPLAGVPANQTHLVLGGEVHIWAEQTDPVNLDDMVWPRASAAGEVLWSGRKDAAGLNRTQIDAAPRLAEMRERMVARGIGAGPVQMVHCTQHNATECAL</sequence>
<keyword evidence="5" id="KW-0325">Glycoprotein</keyword>
<evidence type="ECO:0000256" key="3">
    <source>
        <dbReference type="ARBA" id="ARBA00022729"/>
    </source>
</evidence>
<feature type="domain" description="Beta-hexosaminidase eukaryotic type N-terminal" evidence="11">
    <location>
        <begin position="18"/>
        <end position="183"/>
    </location>
</feature>
<dbReference type="InterPro" id="IPR017853">
    <property type="entry name" value="GH"/>
</dbReference>
<feature type="chain" id="PRO_5040158908" description="Beta-hexosaminidase" evidence="9">
    <location>
        <begin position="18"/>
        <end position="599"/>
    </location>
</feature>
<reference evidence="12" key="1">
    <citation type="submission" date="2021-07" db="EMBL/GenBank/DDBJ databases">
        <authorList>
            <person name="Durling M."/>
        </authorList>
    </citation>
    <scope>NUCLEOTIDE SEQUENCE</scope>
</reference>
<dbReference type="SUPFAM" id="SSF55545">
    <property type="entry name" value="beta-N-acetylhexosaminidase-like domain"/>
    <property type="match status" value="1"/>
</dbReference>
<keyword evidence="6 7" id="KW-0326">Glycosidase</keyword>
<dbReference type="CDD" id="cd06562">
    <property type="entry name" value="GH20_HexA_HexB-like"/>
    <property type="match status" value="1"/>
</dbReference>
<dbReference type="Pfam" id="PF14845">
    <property type="entry name" value="Glycohydro_20b2"/>
    <property type="match status" value="1"/>
</dbReference>